<dbReference type="GO" id="GO:0017059">
    <property type="term" value="C:serine palmitoyltransferase complex"/>
    <property type="evidence" value="ECO:0007669"/>
    <property type="project" value="TreeGrafter"/>
</dbReference>
<feature type="compositionally biased region" description="Low complexity" evidence="8">
    <location>
        <begin position="36"/>
        <end position="51"/>
    </location>
</feature>
<dbReference type="AlphaFoldDB" id="A0A7R9ZQA6"/>
<evidence type="ECO:0000256" key="5">
    <source>
        <dbReference type="ARBA" id="ARBA00022898"/>
    </source>
</evidence>
<dbReference type="EC" id="2.3.1.50" evidence="3"/>
<dbReference type="Gene3D" id="3.90.1150.10">
    <property type="entry name" value="Aspartate Aminotransferase, domain 1"/>
    <property type="match status" value="1"/>
</dbReference>
<dbReference type="InterPro" id="IPR015424">
    <property type="entry name" value="PyrdxlP-dep_Trfase"/>
</dbReference>
<dbReference type="PANTHER" id="PTHR13693">
    <property type="entry name" value="CLASS II AMINOTRANSFERASE/8-AMINO-7-OXONONANOATE SYNTHASE"/>
    <property type="match status" value="1"/>
</dbReference>
<dbReference type="GO" id="GO:0046513">
    <property type="term" value="P:ceramide biosynthetic process"/>
    <property type="evidence" value="ECO:0007669"/>
    <property type="project" value="TreeGrafter"/>
</dbReference>
<dbReference type="InterPro" id="IPR015421">
    <property type="entry name" value="PyrdxlP-dep_Trfase_major"/>
</dbReference>
<evidence type="ECO:0000256" key="8">
    <source>
        <dbReference type="SAM" id="MobiDB-lite"/>
    </source>
</evidence>
<dbReference type="InterPro" id="IPR004839">
    <property type="entry name" value="Aminotransferase_I/II_large"/>
</dbReference>
<dbReference type="SUPFAM" id="SSF53383">
    <property type="entry name" value="PLP-dependent transferases"/>
    <property type="match status" value="1"/>
</dbReference>
<feature type="domain" description="Aminotransferase class I/classII large" evidence="9">
    <location>
        <begin position="233"/>
        <end position="593"/>
    </location>
</feature>
<evidence type="ECO:0000256" key="6">
    <source>
        <dbReference type="ARBA" id="ARBA00048528"/>
    </source>
</evidence>
<dbReference type="EMBL" id="HBEF01019382">
    <property type="protein sequence ID" value="CAD8339813.1"/>
    <property type="molecule type" value="Transcribed_RNA"/>
</dbReference>
<evidence type="ECO:0000256" key="3">
    <source>
        <dbReference type="ARBA" id="ARBA00013220"/>
    </source>
</evidence>
<sequence>MKRRSRLRRLLGFADGSGKASQAALSRLDSDDVPEAEVSSTSSGVASHTSSNGDLGSFFESSTPAEDPYQDVRERMEELAAKDRAMFATHDEPSQLHDLSLPAFAAYTTYLGYAVLIVCGHIRDFFSRFLGGRYSSRSSTFASDNLSLYAPLLKSWENFYTRRLYHRIQDCFNRPIASNPGATIQVLERVSDDGNKTMKLLGTLSDLDNDSQRELYSNGDHFVAVSDDRVARQCINLGSYNYLGFADDWQVTCARDVIASLDDLPVSMSASLNEFGTTTRHRELERLVARFMGKEDALVLNMGFNTNATTIPALVGRGDLLISDELNHTSIVNGARGSGAAIRIFRHNDIDNLENVLREAIIMGRPRTRRPWNKIMVVVEGIYSMEGEYCDLANVVRVCKKYGAYVYLDEAHSVGAMGPTGRGCAEYCGVDTADIDIMMGTFTKSFGGMGGYIAASKDTIAFLRQRCAGSANHNSLSPVVCQQVISSFKVIMGEDGTNIGKQKIQALRDNSNYFRMRLQAMGLHVLGHYDSPIMPVMLYNPTKIAAFSRECLRRGLAVVVVGFPAVPILTSRARFCISAGHTREQLDRALDEIDDIAGTLKLRYKTSIFG</sequence>
<comment type="catalytic activity">
    <reaction evidence="6">
        <text>L-serine + hexadecanoyl-CoA + H(+) = 3-oxosphinganine + CO2 + CoA</text>
        <dbReference type="Rhea" id="RHEA:14761"/>
        <dbReference type="ChEBI" id="CHEBI:15378"/>
        <dbReference type="ChEBI" id="CHEBI:16526"/>
        <dbReference type="ChEBI" id="CHEBI:33384"/>
        <dbReference type="ChEBI" id="CHEBI:57287"/>
        <dbReference type="ChEBI" id="CHEBI:57379"/>
        <dbReference type="ChEBI" id="CHEBI:58299"/>
        <dbReference type="EC" id="2.3.1.50"/>
    </reaction>
</comment>
<dbReference type="CDD" id="cd06454">
    <property type="entry name" value="KBL_like"/>
    <property type="match status" value="1"/>
</dbReference>
<dbReference type="InterPro" id="IPR015422">
    <property type="entry name" value="PyrdxlP-dep_Trfase_small"/>
</dbReference>
<evidence type="ECO:0000259" key="9">
    <source>
        <dbReference type="Pfam" id="PF00155"/>
    </source>
</evidence>
<accession>A0A7R9ZQA6</accession>
<evidence type="ECO:0000313" key="10">
    <source>
        <dbReference type="EMBL" id="CAD8339813.1"/>
    </source>
</evidence>
<dbReference type="InterPro" id="IPR001917">
    <property type="entry name" value="Aminotrans_II_pyridoxalP_BS"/>
</dbReference>
<evidence type="ECO:0000256" key="2">
    <source>
        <dbReference type="ARBA" id="ARBA00008392"/>
    </source>
</evidence>
<dbReference type="GO" id="GO:0016020">
    <property type="term" value="C:membrane"/>
    <property type="evidence" value="ECO:0007669"/>
    <property type="project" value="GOC"/>
</dbReference>
<organism evidence="10">
    <name type="scientific">Craspedostauros australis</name>
    <dbReference type="NCBI Taxonomy" id="1486917"/>
    <lineage>
        <taxon>Eukaryota</taxon>
        <taxon>Sar</taxon>
        <taxon>Stramenopiles</taxon>
        <taxon>Ochrophyta</taxon>
        <taxon>Bacillariophyta</taxon>
        <taxon>Bacillariophyceae</taxon>
        <taxon>Bacillariophycidae</taxon>
        <taxon>Naviculales</taxon>
        <taxon>Naviculaceae</taxon>
        <taxon>Craspedostauros</taxon>
    </lineage>
</organism>
<reference evidence="10" key="1">
    <citation type="submission" date="2021-01" db="EMBL/GenBank/DDBJ databases">
        <authorList>
            <person name="Corre E."/>
            <person name="Pelletier E."/>
            <person name="Niang G."/>
            <person name="Scheremetjew M."/>
            <person name="Finn R."/>
            <person name="Kale V."/>
            <person name="Holt S."/>
            <person name="Cochrane G."/>
            <person name="Meng A."/>
            <person name="Brown T."/>
            <person name="Cohen L."/>
        </authorList>
    </citation>
    <scope>NUCLEOTIDE SEQUENCE</scope>
    <source>
        <strain evidence="10">CCMP3328</strain>
    </source>
</reference>
<evidence type="ECO:0000256" key="4">
    <source>
        <dbReference type="ARBA" id="ARBA00022679"/>
    </source>
</evidence>
<dbReference type="GO" id="GO:0004758">
    <property type="term" value="F:serine C-palmitoyltransferase activity"/>
    <property type="evidence" value="ECO:0007669"/>
    <property type="project" value="UniProtKB-EC"/>
</dbReference>
<dbReference type="PANTHER" id="PTHR13693:SF3">
    <property type="entry name" value="LD36009P"/>
    <property type="match status" value="1"/>
</dbReference>
<dbReference type="GO" id="GO:0030170">
    <property type="term" value="F:pyridoxal phosphate binding"/>
    <property type="evidence" value="ECO:0007669"/>
    <property type="project" value="InterPro"/>
</dbReference>
<dbReference type="Pfam" id="PF00155">
    <property type="entry name" value="Aminotran_1_2"/>
    <property type="match status" value="1"/>
</dbReference>
<protein>
    <recommendedName>
        <fullName evidence="3">serine C-palmitoyltransferase</fullName>
        <ecNumber evidence="3">2.3.1.50</ecNumber>
    </recommendedName>
</protein>
<name>A0A7R9ZQA6_9STRA</name>
<dbReference type="GO" id="GO:0046512">
    <property type="term" value="P:sphingosine biosynthetic process"/>
    <property type="evidence" value="ECO:0007669"/>
    <property type="project" value="TreeGrafter"/>
</dbReference>
<comment type="similarity">
    <text evidence="2 7">Belongs to the class-II pyridoxal-phosphate-dependent aminotransferase family.</text>
</comment>
<keyword evidence="5 7" id="KW-0663">Pyridoxal phosphate</keyword>
<dbReference type="InterPro" id="IPR050087">
    <property type="entry name" value="AON_synthase_class-II"/>
</dbReference>
<evidence type="ECO:0000256" key="1">
    <source>
        <dbReference type="ARBA" id="ARBA00001933"/>
    </source>
</evidence>
<dbReference type="PROSITE" id="PS00599">
    <property type="entry name" value="AA_TRANSFER_CLASS_2"/>
    <property type="match status" value="1"/>
</dbReference>
<dbReference type="Gene3D" id="3.40.640.10">
    <property type="entry name" value="Type I PLP-dependent aspartate aminotransferase-like (Major domain)"/>
    <property type="match status" value="1"/>
</dbReference>
<evidence type="ECO:0000256" key="7">
    <source>
        <dbReference type="RuleBase" id="RU003693"/>
    </source>
</evidence>
<comment type="cofactor">
    <cofactor evidence="1 7">
        <name>pyridoxal 5'-phosphate</name>
        <dbReference type="ChEBI" id="CHEBI:597326"/>
    </cofactor>
</comment>
<gene>
    <name evidence="10" type="ORF">CAUS1442_LOCUS11946</name>
</gene>
<keyword evidence="4" id="KW-0808">Transferase</keyword>
<feature type="region of interest" description="Disordered" evidence="8">
    <location>
        <begin position="16"/>
        <end position="67"/>
    </location>
</feature>
<proteinExistence type="inferred from homology"/>